<evidence type="ECO:0000256" key="1">
    <source>
        <dbReference type="ARBA" id="ARBA00005289"/>
    </source>
</evidence>
<dbReference type="GO" id="GO:0046854">
    <property type="term" value="P:phosphatidylinositol phosphate biosynthetic process"/>
    <property type="evidence" value="ECO:0007669"/>
    <property type="project" value="InterPro"/>
</dbReference>
<evidence type="ECO:0000256" key="5">
    <source>
        <dbReference type="ARBA" id="ARBA00023136"/>
    </source>
</evidence>
<dbReference type="OrthoDB" id="9785695at2"/>
<feature type="binding site" evidence="6">
    <location>
        <begin position="106"/>
        <end position="109"/>
    </location>
    <ligand>
        <name>substrate</name>
    </ligand>
</feature>
<evidence type="ECO:0000256" key="6">
    <source>
        <dbReference type="HAMAP-Rule" id="MF_02095"/>
    </source>
</evidence>
<keyword evidence="6 7" id="KW-0460">Magnesium</keyword>
<keyword evidence="2 6" id="KW-1003">Cell membrane</keyword>
<comment type="similarity">
    <text evidence="1 6">Belongs to the inositol monophosphatase superfamily. CysQ family.</text>
</comment>
<comment type="subcellular location">
    <subcellularLocation>
        <location evidence="6">Cell inner membrane</location>
        <topology evidence="6">Peripheral membrane protein</topology>
        <orientation evidence="6">Cytoplasmic side</orientation>
    </subcellularLocation>
</comment>
<comment type="caution">
    <text evidence="8">The sequence shown here is derived from an EMBL/GenBank/DDBJ whole genome shotgun (WGS) entry which is preliminary data.</text>
</comment>
<comment type="cofactor">
    <cofactor evidence="6 7">
        <name>Mg(2+)</name>
        <dbReference type="ChEBI" id="CHEBI:18420"/>
    </cofactor>
</comment>
<sequence>MEPTRDARDAARCSARDDLLDDGLIAALSALVSQAGHAIIEVARGPLGVTEKADHSPVTAADQAAQDVILSGLARLLPGVPVVSEESDDNAGRDFGDAPFVLVDPLDGTREFVAGNGDYAVNIALVQNRRPVAGVVFVPRSGVLYRGRVGHGAERVALPAGAQDGAAVPIRTRRPPADGLVAAVSRSHLDPESDRFLVAHGVVARIPRGSALKFGLLAEGTADVYPRFAPVREWDVAAGDAVLAAAGGAVLRPDGTPLLYGDGPGGFLVSGFVAWGAPPPPDR</sequence>
<dbReference type="Gene3D" id="3.30.540.10">
    <property type="entry name" value="Fructose-1,6-Bisphosphatase, subunit A, domain 1"/>
    <property type="match status" value="1"/>
</dbReference>
<name>A0A327K882_9BRAD</name>
<comment type="catalytic activity">
    <reaction evidence="6">
        <text>adenosine 3',5'-bisphosphate + H2O = AMP + phosphate</text>
        <dbReference type="Rhea" id="RHEA:10040"/>
        <dbReference type="ChEBI" id="CHEBI:15377"/>
        <dbReference type="ChEBI" id="CHEBI:43474"/>
        <dbReference type="ChEBI" id="CHEBI:58343"/>
        <dbReference type="ChEBI" id="CHEBI:456215"/>
        <dbReference type="EC" id="3.1.3.7"/>
    </reaction>
</comment>
<evidence type="ECO:0000313" key="8">
    <source>
        <dbReference type="EMBL" id="RAI33592.1"/>
    </source>
</evidence>
<feature type="binding site" evidence="7">
    <location>
        <position position="107"/>
    </location>
    <ligand>
        <name>Mg(2+)</name>
        <dbReference type="ChEBI" id="CHEBI:18420"/>
        <label>1</label>
        <note>catalytic</note>
    </ligand>
</feature>
<feature type="binding site" evidence="6">
    <location>
        <position position="104"/>
    </location>
    <ligand>
        <name>Mg(2+)</name>
        <dbReference type="ChEBI" id="CHEBI:18420"/>
        <label>1</label>
    </ligand>
</feature>
<keyword evidence="6 7" id="KW-0479">Metal-binding</keyword>
<dbReference type="Proteomes" id="UP000248863">
    <property type="component" value="Unassembled WGS sequence"/>
</dbReference>
<gene>
    <name evidence="6" type="primary">cysQ</name>
    <name evidence="8" type="ORF">CH338_22300</name>
</gene>
<dbReference type="GO" id="GO:0000287">
    <property type="term" value="F:magnesium ion binding"/>
    <property type="evidence" value="ECO:0007669"/>
    <property type="project" value="UniProtKB-UniRule"/>
</dbReference>
<dbReference type="CDD" id="cd01638">
    <property type="entry name" value="CysQ"/>
    <property type="match status" value="1"/>
</dbReference>
<dbReference type="GO" id="GO:0005886">
    <property type="term" value="C:plasma membrane"/>
    <property type="evidence" value="ECO:0007669"/>
    <property type="project" value="UniProtKB-SubCell"/>
</dbReference>
<keyword evidence="3 6" id="KW-0997">Cell inner membrane</keyword>
<dbReference type="Gene3D" id="3.40.190.80">
    <property type="match status" value="1"/>
</dbReference>
<dbReference type="SUPFAM" id="SSF56655">
    <property type="entry name" value="Carbohydrate phosphatase"/>
    <property type="match status" value="1"/>
</dbReference>
<dbReference type="InterPro" id="IPR050725">
    <property type="entry name" value="CysQ/Inositol_MonoPase"/>
</dbReference>
<dbReference type="RefSeq" id="WP_111359295.1">
    <property type="nucleotide sequence ID" value="NZ_NHSK01000069.1"/>
</dbReference>
<feature type="binding site" evidence="6">
    <location>
        <position position="85"/>
    </location>
    <ligand>
        <name>Mg(2+)</name>
        <dbReference type="ChEBI" id="CHEBI:18420"/>
        <label>1</label>
    </ligand>
</feature>
<organism evidence="8 9">
    <name type="scientific">Rhodoplanes elegans</name>
    <dbReference type="NCBI Taxonomy" id="29408"/>
    <lineage>
        <taxon>Bacteria</taxon>
        <taxon>Pseudomonadati</taxon>
        <taxon>Pseudomonadota</taxon>
        <taxon>Alphaproteobacteria</taxon>
        <taxon>Hyphomicrobiales</taxon>
        <taxon>Nitrobacteraceae</taxon>
        <taxon>Rhodoplanes</taxon>
    </lineage>
</organism>
<reference evidence="8 9" key="1">
    <citation type="submission" date="2017-07" db="EMBL/GenBank/DDBJ databases">
        <title>Draft Genome Sequences of Select Purple Nonsulfur Bacteria.</title>
        <authorList>
            <person name="Lasarre B."/>
            <person name="Mckinlay J.B."/>
        </authorList>
    </citation>
    <scope>NUCLEOTIDE SEQUENCE [LARGE SCALE GENOMIC DNA]</scope>
    <source>
        <strain evidence="8 9">DSM 11907</strain>
    </source>
</reference>
<accession>A0A327K882</accession>
<dbReference type="Pfam" id="PF00459">
    <property type="entry name" value="Inositol_P"/>
    <property type="match status" value="1"/>
</dbReference>
<dbReference type="PRINTS" id="PR00377">
    <property type="entry name" value="IMPHPHTASES"/>
</dbReference>
<feature type="binding site" evidence="6">
    <location>
        <position position="235"/>
    </location>
    <ligand>
        <name>Mg(2+)</name>
        <dbReference type="ChEBI" id="CHEBI:18420"/>
        <label>2</label>
    </ligand>
</feature>
<feature type="binding site" evidence="6">
    <location>
        <position position="235"/>
    </location>
    <ligand>
        <name>substrate</name>
    </ligand>
</feature>
<dbReference type="PANTHER" id="PTHR43028">
    <property type="entry name" value="3'(2'),5'-BISPHOSPHATE NUCLEOTIDASE 1"/>
    <property type="match status" value="1"/>
</dbReference>
<dbReference type="HAMAP" id="MF_02095">
    <property type="entry name" value="CysQ"/>
    <property type="match status" value="1"/>
</dbReference>
<comment type="function">
    <text evidence="6">Converts adenosine-3',5'-bisphosphate (PAP) to AMP.</text>
</comment>
<dbReference type="AlphaFoldDB" id="A0A327K882"/>
<keyword evidence="4 6" id="KW-0378">Hydrolase</keyword>
<evidence type="ECO:0000256" key="7">
    <source>
        <dbReference type="PIRSR" id="PIRSR600760-2"/>
    </source>
</evidence>
<dbReference type="InterPro" id="IPR020550">
    <property type="entry name" value="Inositol_monophosphatase_CS"/>
</dbReference>
<dbReference type="PANTHER" id="PTHR43028:SF5">
    <property type="entry name" value="3'(2'),5'-BISPHOSPHATE NUCLEOTIDASE 1"/>
    <property type="match status" value="1"/>
</dbReference>
<dbReference type="GO" id="GO:0050427">
    <property type="term" value="P:3'-phosphoadenosine 5'-phosphosulfate metabolic process"/>
    <property type="evidence" value="ECO:0007669"/>
    <property type="project" value="TreeGrafter"/>
</dbReference>
<feature type="binding site" evidence="6">
    <location>
        <position position="107"/>
    </location>
    <ligand>
        <name>Mg(2+)</name>
        <dbReference type="ChEBI" id="CHEBI:18420"/>
        <label>2</label>
    </ligand>
</feature>
<dbReference type="EMBL" id="NPEU01000351">
    <property type="protein sequence ID" value="RAI33592.1"/>
    <property type="molecule type" value="Genomic_DNA"/>
</dbReference>
<feature type="binding site" evidence="7">
    <location>
        <position position="106"/>
    </location>
    <ligand>
        <name>Mg(2+)</name>
        <dbReference type="ChEBI" id="CHEBI:18420"/>
        <label>1</label>
        <note>catalytic</note>
    </ligand>
</feature>
<dbReference type="GO" id="GO:0008441">
    <property type="term" value="F:3'(2'),5'-bisphosphate nucleotidase activity"/>
    <property type="evidence" value="ECO:0007669"/>
    <property type="project" value="UniProtKB-UniRule"/>
</dbReference>
<keyword evidence="9" id="KW-1185">Reference proteome</keyword>
<dbReference type="InterPro" id="IPR000760">
    <property type="entry name" value="Inositol_monophosphatase-like"/>
</dbReference>
<proteinExistence type="inferred from homology"/>
<evidence type="ECO:0000256" key="3">
    <source>
        <dbReference type="ARBA" id="ARBA00022519"/>
    </source>
</evidence>
<protein>
    <recommendedName>
        <fullName evidence="6">3'(2'),5'-bisphosphate nucleotidase CysQ</fullName>
        <ecNumber evidence="6">3.1.3.7</ecNumber>
    </recommendedName>
    <alternativeName>
        <fullName evidence="6">3'(2'),5-bisphosphonucleoside 3'(2')-phosphohydrolase</fullName>
    </alternativeName>
    <alternativeName>
        <fullName evidence="6">3'-phosphoadenosine 5'-phosphate phosphatase</fullName>
        <shortName evidence="6">PAP phosphatase</shortName>
    </alternativeName>
</protein>
<evidence type="ECO:0000256" key="2">
    <source>
        <dbReference type="ARBA" id="ARBA00022475"/>
    </source>
</evidence>
<feature type="binding site" evidence="7">
    <location>
        <position position="104"/>
    </location>
    <ligand>
        <name>Mg(2+)</name>
        <dbReference type="ChEBI" id="CHEBI:18420"/>
        <label>1</label>
        <note>catalytic</note>
    </ligand>
</feature>
<evidence type="ECO:0000256" key="4">
    <source>
        <dbReference type="ARBA" id="ARBA00022801"/>
    </source>
</evidence>
<feature type="binding site" evidence="7">
    <location>
        <position position="235"/>
    </location>
    <ligand>
        <name>Mg(2+)</name>
        <dbReference type="ChEBI" id="CHEBI:18420"/>
        <label>1</label>
        <note>catalytic</note>
    </ligand>
</feature>
<dbReference type="EC" id="3.1.3.7" evidence="6"/>
<dbReference type="PROSITE" id="PS00630">
    <property type="entry name" value="IMP_2"/>
    <property type="match status" value="1"/>
</dbReference>
<dbReference type="InterPro" id="IPR006240">
    <property type="entry name" value="CysQ"/>
</dbReference>
<feature type="binding site" evidence="6">
    <location>
        <position position="104"/>
    </location>
    <ligand>
        <name>Mg(2+)</name>
        <dbReference type="ChEBI" id="CHEBI:18420"/>
        <label>2</label>
    </ligand>
</feature>
<feature type="binding site" evidence="7">
    <location>
        <position position="85"/>
    </location>
    <ligand>
        <name>Mg(2+)</name>
        <dbReference type="ChEBI" id="CHEBI:18420"/>
        <label>1</label>
        <note>catalytic</note>
    </ligand>
</feature>
<dbReference type="GO" id="GO:0000103">
    <property type="term" value="P:sulfate assimilation"/>
    <property type="evidence" value="ECO:0007669"/>
    <property type="project" value="TreeGrafter"/>
</dbReference>
<evidence type="ECO:0000313" key="9">
    <source>
        <dbReference type="Proteomes" id="UP000248863"/>
    </source>
</evidence>
<feature type="binding site" evidence="6">
    <location>
        <position position="85"/>
    </location>
    <ligand>
        <name>substrate</name>
    </ligand>
</feature>
<feature type="binding site" evidence="6">
    <location>
        <position position="106"/>
    </location>
    <ligand>
        <name>Mg(2+)</name>
        <dbReference type="ChEBI" id="CHEBI:18420"/>
        <label>1</label>
    </ligand>
</feature>
<keyword evidence="5 6" id="KW-0472">Membrane</keyword>